<reference evidence="2" key="1">
    <citation type="journal article" date="2015" name="Nat. Genet.">
        <title>The genome and transcriptome of the zoonotic hookworm Ancylostoma ceylanicum identify infection-specific gene families.</title>
        <authorList>
            <person name="Schwarz E.M."/>
            <person name="Hu Y."/>
            <person name="Antoshechkin I."/>
            <person name="Miller M.M."/>
            <person name="Sternberg P.W."/>
            <person name="Aroian R.V."/>
        </authorList>
    </citation>
    <scope>NUCLEOTIDE SEQUENCE</scope>
    <source>
        <strain evidence="2">HY135</strain>
    </source>
</reference>
<organism evidence="1 2">
    <name type="scientific">Ancylostoma ceylanicum</name>
    <dbReference type="NCBI Taxonomy" id="53326"/>
    <lineage>
        <taxon>Eukaryota</taxon>
        <taxon>Metazoa</taxon>
        <taxon>Ecdysozoa</taxon>
        <taxon>Nematoda</taxon>
        <taxon>Chromadorea</taxon>
        <taxon>Rhabditida</taxon>
        <taxon>Rhabditina</taxon>
        <taxon>Rhabditomorpha</taxon>
        <taxon>Strongyloidea</taxon>
        <taxon>Ancylostomatidae</taxon>
        <taxon>Ancylostomatinae</taxon>
        <taxon>Ancylostoma</taxon>
    </lineage>
</organism>
<evidence type="ECO:0000313" key="2">
    <source>
        <dbReference type="Proteomes" id="UP000024635"/>
    </source>
</evidence>
<name>A0A016RT17_9BILA</name>
<dbReference type="Proteomes" id="UP000024635">
    <property type="component" value="Unassembled WGS sequence"/>
</dbReference>
<comment type="caution">
    <text evidence="1">The sequence shown here is derived from an EMBL/GenBank/DDBJ whole genome shotgun (WGS) entry which is preliminary data.</text>
</comment>
<evidence type="ECO:0000313" key="1">
    <source>
        <dbReference type="EMBL" id="EYB81515.1"/>
    </source>
</evidence>
<accession>A0A016RT17</accession>
<keyword evidence="2" id="KW-1185">Reference proteome</keyword>
<proteinExistence type="predicted"/>
<gene>
    <name evidence="1" type="primary">Acey_s0381.g359</name>
    <name evidence="1" type="ORF">Y032_0381g359</name>
</gene>
<dbReference type="EMBL" id="JARK01001717">
    <property type="protein sequence ID" value="EYB81515.1"/>
    <property type="molecule type" value="Genomic_DNA"/>
</dbReference>
<sequence length="137" mass="15346">MEKKNNSEKRLKSCGKLVQYPTSAGQFWRYVQSLVRIGSLSTFSIHYIHTHILTNFHSYIQGASELLTHQNESVEEARCEIVSNAHMLDKAHVLAIRMNALLFAAGSSLAEAVAKTTRENIAFAPQLTLVDFVPDLE</sequence>
<protein>
    <submittedName>
        <fullName evidence="1">Uncharacterized protein</fullName>
    </submittedName>
</protein>
<dbReference type="AlphaFoldDB" id="A0A016RT17"/>